<dbReference type="OrthoDB" id="292747at2759"/>
<comment type="caution">
    <text evidence="1">The sequence shown here is derived from an EMBL/GenBank/DDBJ whole genome shotgun (WGS) entry which is preliminary data.</text>
</comment>
<reference evidence="1 2" key="1">
    <citation type="submission" date="2019-05" db="EMBL/GenBank/DDBJ databases">
        <title>Another draft genome of Portunus trituberculatus and its Hox gene families provides insights of decapod evolution.</title>
        <authorList>
            <person name="Jeong J.-H."/>
            <person name="Song I."/>
            <person name="Kim S."/>
            <person name="Choi T."/>
            <person name="Kim D."/>
            <person name="Ryu S."/>
            <person name="Kim W."/>
        </authorList>
    </citation>
    <scope>NUCLEOTIDE SEQUENCE [LARGE SCALE GENOMIC DNA]</scope>
    <source>
        <tissue evidence="1">Muscle</tissue>
    </source>
</reference>
<organism evidence="1 2">
    <name type="scientific">Portunus trituberculatus</name>
    <name type="common">Swimming crab</name>
    <name type="synonym">Neptunus trituberculatus</name>
    <dbReference type="NCBI Taxonomy" id="210409"/>
    <lineage>
        <taxon>Eukaryota</taxon>
        <taxon>Metazoa</taxon>
        <taxon>Ecdysozoa</taxon>
        <taxon>Arthropoda</taxon>
        <taxon>Crustacea</taxon>
        <taxon>Multicrustacea</taxon>
        <taxon>Malacostraca</taxon>
        <taxon>Eumalacostraca</taxon>
        <taxon>Eucarida</taxon>
        <taxon>Decapoda</taxon>
        <taxon>Pleocyemata</taxon>
        <taxon>Brachyura</taxon>
        <taxon>Eubrachyura</taxon>
        <taxon>Portunoidea</taxon>
        <taxon>Portunidae</taxon>
        <taxon>Portuninae</taxon>
        <taxon>Portunus</taxon>
    </lineage>
</organism>
<name>A0A5B7H1X9_PORTR</name>
<sequence length="60" mass="6590">MAPLSPLDQIGSWNQSNFANTDLNATLYFSTPLNYTVEDRPAISPVPASSYDLWASRATL</sequence>
<dbReference type="AlphaFoldDB" id="A0A5B7H1X9"/>
<accession>A0A5B7H1X9</accession>
<evidence type="ECO:0000313" key="1">
    <source>
        <dbReference type="EMBL" id="MPC63357.1"/>
    </source>
</evidence>
<evidence type="ECO:0000313" key="2">
    <source>
        <dbReference type="Proteomes" id="UP000324222"/>
    </source>
</evidence>
<gene>
    <name evidence="1" type="ORF">E2C01_057455</name>
</gene>
<proteinExistence type="predicted"/>
<protein>
    <submittedName>
        <fullName evidence="1">Uncharacterized protein</fullName>
    </submittedName>
</protein>
<dbReference type="EMBL" id="VSRR010020703">
    <property type="protein sequence ID" value="MPC63357.1"/>
    <property type="molecule type" value="Genomic_DNA"/>
</dbReference>
<keyword evidence="2" id="KW-1185">Reference proteome</keyword>
<dbReference type="Proteomes" id="UP000324222">
    <property type="component" value="Unassembled WGS sequence"/>
</dbReference>